<evidence type="ECO:0000313" key="9">
    <source>
        <dbReference type="Proteomes" id="UP000199423"/>
    </source>
</evidence>
<keyword evidence="4 8" id="KW-0067">ATP-binding</keyword>
<keyword evidence="9" id="KW-1185">Reference proteome</keyword>
<dbReference type="Proteomes" id="UP000199423">
    <property type="component" value="Unassembled WGS sequence"/>
</dbReference>
<dbReference type="STRING" id="51670.SAMN04488557_3266"/>
<keyword evidence="2" id="KW-0472">Membrane</keyword>
<dbReference type="InterPro" id="IPR017911">
    <property type="entry name" value="MacB-like_ATP-bd"/>
</dbReference>
<evidence type="ECO:0000256" key="2">
    <source>
        <dbReference type="ARBA" id="ARBA00022519"/>
    </source>
</evidence>
<evidence type="ECO:0000256" key="1">
    <source>
        <dbReference type="ARBA" id="ARBA00022448"/>
    </source>
</evidence>
<dbReference type="GO" id="GO:0022857">
    <property type="term" value="F:transmembrane transporter activity"/>
    <property type="evidence" value="ECO:0007669"/>
    <property type="project" value="TreeGrafter"/>
</dbReference>
<dbReference type="EMBL" id="FPCH01000003">
    <property type="protein sequence ID" value="SFV37641.1"/>
    <property type="molecule type" value="Genomic_DNA"/>
</dbReference>
<gene>
    <name evidence="8" type="ORF">SAMN04488557_3266</name>
</gene>
<accession>A0A1I7NSI3</accession>
<dbReference type="CDD" id="cd03255">
    <property type="entry name" value="ABC_MJ0796_LolCDE_FtsE"/>
    <property type="match status" value="1"/>
</dbReference>
<keyword evidence="5" id="KW-1278">Translocase</keyword>
<dbReference type="PROSITE" id="PS50893">
    <property type="entry name" value="ABC_TRANSPORTER_2"/>
    <property type="match status" value="1"/>
</dbReference>
<keyword evidence="1" id="KW-0813">Transport</keyword>
<name>A0A1I7NSI3_9HYPH</name>
<evidence type="ECO:0000313" key="8">
    <source>
        <dbReference type="EMBL" id="SFV37641.1"/>
    </source>
</evidence>
<dbReference type="GO" id="GO:0098796">
    <property type="term" value="C:membrane protein complex"/>
    <property type="evidence" value="ECO:0007669"/>
    <property type="project" value="UniProtKB-ARBA"/>
</dbReference>
<reference evidence="9" key="1">
    <citation type="submission" date="2016-10" db="EMBL/GenBank/DDBJ databases">
        <authorList>
            <person name="Varghese N."/>
            <person name="Submissions S."/>
        </authorList>
    </citation>
    <scope>NUCLEOTIDE SEQUENCE [LARGE SCALE GENOMIC DNA]</scope>
    <source>
        <strain evidence="9">DSM 1565</strain>
    </source>
</reference>
<dbReference type="InterPro" id="IPR017871">
    <property type="entry name" value="ABC_transporter-like_CS"/>
</dbReference>
<dbReference type="PANTHER" id="PTHR24220">
    <property type="entry name" value="IMPORT ATP-BINDING PROTEIN"/>
    <property type="match status" value="1"/>
</dbReference>
<dbReference type="InterPro" id="IPR027417">
    <property type="entry name" value="P-loop_NTPase"/>
</dbReference>
<sequence>MSEPIIKLDNVHLSLTSRAGPVHILRGVSLAIPHGQSAAIVGPSGSGKTSLLMTMAGLERATSGQINVSGRSIGPLSEDELAMLRGAHMGIVFQSFHLVPTMTALENVALPMELAGDSKAFETARGLLDEVGLAARVEHFPAELSGGEQQRVAIARALSRSPEIIFADEPTGNLDGRTGRQIIDLLFGLRERRNATLVMVTHDNKLAAMADRIIRMADGAIVSDERTGASDAGSGSAMHAVSS</sequence>
<dbReference type="Pfam" id="PF00005">
    <property type="entry name" value="ABC_tran"/>
    <property type="match status" value="1"/>
</dbReference>
<evidence type="ECO:0000256" key="3">
    <source>
        <dbReference type="ARBA" id="ARBA00022741"/>
    </source>
</evidence>
<comment type="similarity">
    <text evidence="6">Belongs to the ABC transporter superfamily. Macrolide exporter (TC 3.A.1.122) family.</text>
</comment>
<dbReference type="InterPro" id="IPR015854">
    <property type="entry name" value="ABC_transpr_LolD-like"/>
</dbReference>
<dbReference type="SUPFAM" id="SSF52540">
    <property type="entry name" value="P-loop containing nucleoside triphosphate hydrolases"/>
    <property type="match status" value="1"/>
</dbReference>
<dbReference type="InterPro" id="IPR003439">
    <property type="entry name" value="ABC_transporter-like_ATP-bd"/>
</dbReference>
<dbReference type="GO" id="GO:0016887">
    <property type="term" value="F:ATP hydrolysis activity"/>
    <property type="evidence" value="ECO:0007669"/>
    <property type="project" value="InterPro"/>
</dbReference>
<dbReference type="PROSITE" id="PS00211">
    <property type="entry name" value="ABC_TRANSPORTER_1"/>
    <property type="match status" value="1"/>
</dbReference>
<organism evidence="8 9">
    <name type="scientific">Hyphomicrobium facile</name>
    <dbReference type="NCBI Taxonomy" id="51670"/>
    <lineage>
        <taxon>Bacteria</taxon>
        <taxon>Pseudomonadati</taxon>
        <taxon>Pseudomonadota</taxon>
        <taxon>Alphaproteobacteria</taxon>
        <taxon>Hyphomicrobiales</taxon>
        <taxon>Hyphomicrobiaceae</taxon>
        <taxon>Hyphomicrobium</taxon>
    </lineage>
</organism>
<dbReference type="FunFam" id="3.40.50.300:FF:000032">
    <property type="entry name" value="Export ABC transporter ATP-binding protein"/>
    <property type="match status" value="1"/>
</dbReference>
<dbReference type="GO" id="GO:0005524">
    <property type="term" value="F:ATP binding"/>
    <property type="evidence" value="ECO:0007669"/>
    <property type="project" value="UniProtKB-KW"/>
</dbReference>
<protein>
    <submittedName>
        <fullName evidence="8">Putative ABC transport system ATP-binding protein</fullName>
    </submittedName>
</protein>
<keyword evidence="2" id="KW-0997">Cell inner membrane</keyword>
<evidence type="ECO:0000256" key="5">
    <source>
        <dbReference type="ARBA" id="ARBA00022967"/>
    </source>
</evidence>
<dbReference type="SMART" id="SM00382">
    <property type="entry name" value="AAA"/>
    <property type="match status" value="1"/>
</dbReference>
<evidence type="ECO:0000256" key="6">
    <source>
        <dbReference type="ARBA" id="ARBA00038388"/>
    </source>
</evidence>
<evidence type="ECO:0000256" key="4">
    <source>
        <dbReference type="ARBA" id="ARBA00022840"/>
    </source>
</evidence>
<proteinExistence type="inferred from homology"/>
<dbReference type="GO" id="GO:0005886">
    <property type="term" value="C:plasma membrane"/>
    <property type="evidence" value="ECO:0007669"/>
    <property type="project" value="TreeGrafter"/>
</dbReference>
<dbReference type="InterPro" id="IPR003593">
    <property type="entry name" value="AAA+_ATPase"/>
</dbReference>
<dbReference type="AlphaFoldDB" id="A0A1I7NSI3"/>
<dbReference type="Gene3D" id="3.40.50.300">
    <property type="entry name" value="P-loop containing nucleotide triphosphate hydrolases"/>
    <property type="match status" value="1"/>
</dbReference>
<evidence type="ECO:0000259" key="7">
    <source>
        <dbReference type="PROSITE" id="PS50893"/>
    </source>
</evidence>
<keyword evidence="2" id="KW-1003">Cell membrane</keyword>
<dbReference type="RefSeq" id="WP_177228191.1">
    <property type="nucleotide sequence ID" value="NZ_FPCH01000003.1"/>
</dbReference>
<feature type="domain" description="ABC transporter" evidence="7">
    <location>
        <begin position="6"/>
        <end position="243"/>
    </location>
</feature>
<keyword evidence="3" id="KW-0547">Nucleotide-binding</keyword>